<evidence type="ECO:0008006" key="3">
    <source>
        <dbReference type="Google" id="ProtNLM"/>
    </source>
</evidence>
<dbReference type="AlphaFoldDB" id="A0AB35C9G7"/>
<reference evidence="1" key="1">
    <citation type="submission" date="2021-06" db="EMBL/GenBank/DDBJ databases">
        <title>Collection of gut derived symbiotic bacterial strains cultured from healthy donors.</title>
        <authorList>
            <person name="Lin H."/>
            <person name="Littmann E."/>
            <person name="Pamer E.G."/>
        </authorList>
    </citation>
    <scope>NUCLEOTIDE SEQUENCE</scope>
    <source>
        <strain evidence="1">MSK.5.10</strain>
    </source>
</reference>
<dbReference type="EMBL" id="JAHOAX010000012">
    <property type="protein sequence ID" value="MBV3124159.1"/>
    <property type="molecule type" value="Genomic_DNA"/>
</dbReference>
<organism evidence="1 2">
    <name type="scientific">Phocaeicola dorei</name>
    <dbReference type="NCBI Taxonomy" id="357276"/>
    <lineage>
        <taxon>Bacteria</taxon>
        <taxon>Pseudomonadati</taxon>
        <taxon>Bacteroidota</taxon>
        <taxon>Bacteroidia</taxon>
        <taxon>Bacteroidales</taxon>
        <taxon>Bacteroidaceae</taxon>
        <taxon>Phocaeicola</taxon>
    </lineage>
</organism>
<sequence length="309" mass="36648">MKYNILWVDDRKDEFMELDYHTTLYKYVNDLFFEPSLDFFESVEDAKNVINSKKYDVIFSDYNIGDKDRGDDFISFVRNQSVNTEILFYSALEEVPKLNIDRITFFNIPKPNGNPKLLEKMKSMIDLTIEKLSDLQIIRGIVMSEVSELDILMEKIAYKYFVENKTDERIKLFHKHITDDIEKSLKRKLTTKECQKQCEHKWKSLDIKDIIGTLEFESSKKAQAINQIIKKENIADFEKSTFYKDYENDIIMVRNNLAHCISYQEGNKEILKVKKEGMPDIIFDSEKFKTIRANIKKYKELFNIVLSHI</sequence>
<dbReference type="RefSeq" id="WP_217801802.1">
    <property type="nucleotide sequence ID" value="NZ_JAHOAX010000012.1"/>
</dbReference>
<dbReference type="Proteomes" id="UP000777173">
    <property type="component" value="Unassembled WGS sequence"/>
</dbReference>
<protein>
    <recommendedName>
        <fullName evidence="3">Response regulator</fullName>
    </recommendedName>
</protein>
<evidence type="ECO:0000313" key="1">
    <source>
        <dbReference type="EMBL" id="MBV3124159.1"/>
    </source>
</evidence>
<name>A0AB35C9G7_9BACT</name>
<gene>
    <name evidence="1" type="ORF">KSU80_13370</name>
</gene>
<evidence type="ECO:0000313" key="2">
    <source>
        <dbReference type="Proteomes" id="UP000777173"/>
    </source>
</evidence>
<comment type="caution">
    <text evidence="1">The sequence shown here is derived from an EMBL/GenBank/DDBJ whole genome shotgun (WGS) entry which is preliminary data.</text>
</comment>
<accession>A0AB35C9G7</accession>
<proteinExistence type="predicted"/>